<name>A0ABU9N470_9GAMM</name>
<dbReference type="RefSeq" id="WP_342679955.1">
    <property type="nucleotide sequence ID" value="NZ_JBCGCU010000019.1"/>
</dbReference>
<dbReference type="Pfam" id="PF13558">
    <property type="entry name" value="SbcC_Walker_B"/>
    <property type="match status" value="1"/>
</dbReference>
<evidence type="ECO:0000256" key="2">
    <source>
        <dbReference type="SAM" id="MobiDB-lite"/>
    </source>
</evidence>
<evidence type="ECO:0000313" key="4">
    <source>
        <dbReference type="EMBL" id="MEM0516468.1"/>
    </source>
</evidence>
<feature type="coiled-coil region" evidence="1">
    <location>
        <begin position="369"/>
        <end position="417"/>
    </location>
</feature>
<evidence type="ECO:0000256" key="1">
    <source>
        <dbReference type="SAM" id="Coils"/>
    </source>
</evidence>
<protein>
    <submittedName>
        <fullName evidence="4">AAA family ATPase</fullName>
    </submittedName>
</protein>
<evidence type="ECO:0000259" key="3">
    <source>
        <dbReference type="Pfam" id="PF13476"/>
    </source>
</evidence>
<proteinExistence type="predicted"/>
<dbReference type="InterPro" id="IPR038729">
    <property type="entry name" value="Rad50/SbcC_AAA"/>
</dbReference>
<feature type="domain" description="Rad50/SbcC-type AAA" evidence="3">
    <location>
        <begin position="5"/>
        <end position="286"/>
    </location>
</feature>
<dbReference type="SUPFAM" id="SSF52540">
    <property type="entry name" value="P-loop containing nucleoside triphosphate hydrolases"/>
    <property type="match status" value="1"/>
</dbReference>
<gene>
    <name evidence="4" type="ORF">WCN91_13760</name>
</gene>
<accession>A0ABU9N470</accession>
<dbReference type="InterPro" id="IPR027417">
    <property type="entry name" value="P-loop_NTPase"/>
</dbReference>
<reference evidence="4 5" key="1">
    <citation type="submission" date="2024-03" db="EMBL/GenBank/DDBJ databases">
        <title>Pseudoalteromonas qingdaonensis sp. nov., isolated from the intestines of marine benthic organisms.</title>
        <authorList>
            <person name="Lin X."/>
            <person name="Fang S."/>
            <person name="Hu X."/>
        </authorList>
    </citation>
    <scope>NUCLEOTIDE SEQUENCE [LARGE SCALE GENOMIC DNA]</scope>
    <source>
        <strain evidence="4 5">YIC-827</strain>
    </source>
</reference>
<dbReference type="PANTHER" id="PTHR32114:SF2">
    <property type="entry name" value="ABC TRANSPORTER ABCH.3"/>
    <property type="match status" value="1"/>
</dbReference>
<evidence type="ECO:0000313" key="5">
    <source>
        <dbReference type="Proteomes" id="UP001447008"/>
    </source>
</evidence>
<comment type="caution">
    <text evidence="4">The sequence shown here is derived from an EMBL/GenBank/DDBJ whole genome shotgun (WGS) entry which is preliminary data.</text>
</comment>
<dbReference type="Proteomes" id="UP001447008">
    <property type="component" value="Unassembled WGS sequence"/>
</dbReference>
<dbReference type="Gene3D" id="3.40.50.300">
    <property type="entry name" value="P-loop containing nucleotide triphosphate hydrolases"/>
    <property type="match status" value="2"/>
</dbReference>
<sequence length="1220" mass="138929">MKINRLQIHNLASLVDADIDFTKAPLSDTGLFAITGDTGAGKSTLLDALCLALYDKTARLSNENTQKVDFNGDNVRLNDPRHLLRRGTGVGWVKVDFNAIDGQQYRALWQVTRARKKAQGRLQTPTHALYQLPSEQLISDAKSETKKLIERLVGLNFDQFSRAVMLAQNEFAAFLRAQGDERAALLERLSGTQKYSLVGQRVFEGYKAKLNEVTLFQSSMNAVHLLSDEELAALGQQQQEQSEIQQSRKQQISAYQLQLQWFANEQNMQNELLTLQGQLSEAGEQLQLREGEFKQAELSARCRQISDNINNTARLRLRLQQDEQRIVALQGSDAQAQWEKAQQMLQQAESVYTHAQARLNEQKPALQQAITLDAQVQQLRQGLAQQQEQIVAQNRDQQELQEQSTKLQLSAEQCQAQLQQKVAQASAQPWLVELVKNRSHYQHLWQPITLHSQLREQKNTQLQEHKSELTKLTVSITELAEKQTYTQEQNLGQEQRIAYLEQELQHQSPAALQQNIGRWQQGLEHYRRWHDLGHKIAQWRQQQARNQEQLAQYQQQLHERQTQQPLLQQEVVNAEQAYNQVQLRASEEISVLRTQLNAGEPCMVCGSCEHPFAVKASETSPFGALLADFAAQLKLAKQNWDQYLTHSHELQTSARLAEQELSTLAASLIQAQQEQDELGAQLTQFCPEQGLDKLDEEYFSEQLQSLNNQYLGATALEQELVKLRSALQQGRTLAEQQQQQQRLYEQQSQHLQLQYQRLSDELEAEQERSQDSIAQLETAFSEAPWWRDEPEYLASYWPQLQLQLQEYDQEQIKISQLEQQVSDYKLELDQIFTKLSACTAQLQQLTRQEQGSEKEISNLLTRRHALLAPELQPQQLLLQLEQALEQGASELQGAQQAQQQAQSRLEREHNEYEHLVKNCSQLQQDLSELETAFSDWCSANFAPEDEIGREQIRVLLSRDSAEVDALLAQQQRLQQQQVRLEAQLAQTQQRHSTHQQARPEQAQSELEARKAALDNDYEQTQQTLTLIAAKLENHRQNLAQLADQAEQLQQLQAQLKTWATLNSALGDAQGKRLRNLVQSQTLAILLAYANQHLHSLSKRYRLTRIPSTLDIAIIDQDMADEQRSVNTLSGGESFLVSLALALGLASLSSNKVKIESLFIDEGFGTLDAQTLSVAMDALDNLQAQGRKVGVISHVAELTERVATQIKVLKRPGGYSQISCE</sequence>
<feature type="region of interest" description="Disordered" evidence="2">
    <location>
        <begin position="984"/>
        <end position="1007"/>
    </location>
</feature>
<feature type="coiled-coil region" evidence="1">
    <location>
        <begin position="734"/>
        <end position="932"/>
    </location>
</feature>
<dbReference type="Pfam" id="PF13476">
    <property type="entry name" value="AAA_23"/>
    <property type="match status" value="1"/>
</dbReference>
<dbReference type="EMBL" id="JBCGCU010000019">
    <property type="protein sequence ID" value="MEM0516468.1"/>
    <property type="molecule type" value="Genomic_DNA"/>
</dbReference>
<keyword evidence="5" id="KW-1185">Reference proteome</keyword>
<keyword evidence="1" id="KW-0175">Coiled coil</keyword>
<feature type="compositionally biased region" description="Polar residues" evidence="2">
    <location>
        <begin position="987"/>
        <end position="1004"/>
    </location>
</feature>
<dbReference type="PANTHER" id="PTHR32114">
    <property type="entry name" value="ABC TRANSPORTER ABCH.3"/>
    <property type="match status" value="1"/>
</dbReference>
<organism evidence="4 5">
    <name type="scientific">Pseudoalteromonas qingdaonensis</name>
    <dbReference type="NCBI Taxonomy" id="3131913"/>
    <lineage>
        <taxon>Bacteria</taxon>
        <taxon>Pseudomonadati</taxon>
        <taxon>Pseudomonadota</taxon>
        <taxon>Gammaproteobacteria</taxon>
        <taxon>Alteromonadales</taxon>
        <taxon>Pseudoalteromonadaceae</taxon>
        <taxon>Pseudoalteromonas</taxon>
    </lineage>
</organism>